<keyword evidence="1" id="KW-0813">Transport</keyword>
<evidence type="ECO:0000256" key="1">
    <source>
        <dbReference type="ARBA" id="ARBA00022847"/>
    </source>
</evidence>
<protein>
    <submittedName>
        <fullName evidence="3">Low affinity potassium transport system protein kup</fullName>
    </submittedName>
</protein>
<keyword evidence="4" id="KW-1185">Reference proteome</keyword>
<reference evidence="3 4" key="1">
    <citation type="submission" date="2018-09" db="EMBL/GenBank/DDBJ databases">
        <authorList>
            <person name="Tagini F."/>
        </authorList>
    </citation>
    <scope>NUCLEOTIDE SEQUENCE [LARGE SCALE GENOMIC DNA]</scope>
    <source>
        <strain evidence="3 4">MK13</strain>
    </source>
</reference>
<evidence type="ECO:0000313" key="4">
    <source>
        <dbReference type="Proteomes" id="UP000267289"/>
    </source>
</evidence>
<dbReference type="GO" id="GO:0015293">
    <property type="term" value="F:symporter activity"/>
    <property type="evidence" value="ECO:0007669"/>
    <property type="project" value="UniProtKB-KW"/>
</dbReference>
<dbReference type="EMBL" id="UPHQ01000283">
    <property type="protein sequence ID" value="VBA45141.1"/>
    <property type="molecule type" value="Genomic_DNA"/>
</dbReference>
<keyword evidence="1" id="KW-0769">Symport</keyword>
<accession>A0A498QHD5</accession>
<dbReference type="Pfam" id="PF22776">
    <property type="entry name" value="K_trans_C"/>
    <property type="match status" value="1"/>
</dbReference>
<evidence type="ECO:0000313" key="3">
    <source>
        <dbReference type="EMBL" id="VBA45141.1"/>
    </source>
</evidence>
<dbReference type="InterPro" id="IPR053952">
    <property type="entry name" value="K_trans_C"/>
</dbReference>
<organism evidence="3 4">
    <name type="scientific">Mycobacterium innocens</name>
    <dbReference type="NCBI Taxonomy" id="2341083"/>
    <lineage>
        <taxon>Bacteria</taxon>
        <taxon>Bacillati</taxon>
        <taxon>Actinomycetota</taxon>
        <taxon>Actinomycetes</taxon>
        <taxon>Mycobacteriales</taxon>
        <taxon>Mycobacteriaceae</taxon>
        <taxon>Mycobacterium</taxon>
    </lineage>
</organism>
<dbReference type="AlphaFoldDB" id="A0A498QHD5"/>
<name>A0A498QHD5_9MYCO</name>
<feature type="domain" description="K+ potassium transporter C-terminal" evidence="2">
    <location>
        <begin position="4"/>
        <end position="69"/>
    </location>
</feature>
<gene>
    <name evidence="3" type="primary">kup_1</name>
    <name evidence="3" type="ORF">LAUMK13_05362</name>
</gene>
<sequence>MRTPGTAVFLNRGNETAPLAMRADVEHNRVVHENVVIMSIDTMPVPRVPDAERTTIDSLGYSQDRIIHVSAPTSRTL</sequence>
<proteinExistence type="predicted"/>
<evidence type="ECO:0000259" key="2">
    <source>
        <dbReference type="Pfam" id="PF22776"/>
    </source>
</evidence>
<dbReference type="Proteomes" id="UP000267289">
    <property type="component" value="Unassembled WGS sequence"/>
</dbReference>